<sequence length="216" mass="23758">MIRSQLVVDVAADSLQLLSIEEMRAAAEISGSASDSQLKAMGLEVAQAIMSECNIAVGKGAEHTLWQETLVETFYWVLSDELLLSRRHDIELLSVVAGGVILADTEYQADPESGIMHRLCGDRPMEWRATRIVVTYKAGFEAIPGDLKMAASEFFKLAWQNQKRDLALRSEVVDVPDVLRTEKNWWIGSVPGQSSDGAVPASIAGKLRRFRNIAIG</sequence>
<dbReference type="Proteomes" id="UP000539538">
    <property type="component" value="Unassembled WGS sequence"/>
</dbReference>
<evidence type="ECO:0000313" key="2">
    <source>
        <dbReference type="Proteomes" id="UP000539538"/>
    </source>
</evidence>
<comment type="caution">
    <text evidence="1">The sequence shown here is derived from an EMBL/GenBank/DDBJ whole genome shotgun (WGS) entry which is preliminary data.</text>
</comment>
<proteinExistence type="predicted"/>
<keyword evidence="2" id="KW-1185">Reference proteome</keyword>
<gene>
    <name evidence="1" type="ORF">GGQ99_004790</name>
</gene>
<dbReference type="RefSeq" id="WP_183264404.1">
    <property type="nucleotide sequence ID" value="NZ_BAAAVZ010000026.1"/>
</dbReference>
<name>A0ABR6L874_9HYPH</name>
<evidence type="ECO:0000313" key="1">
    <source>
        <dbReference type="EMBL" id="MBB4653006.1"/>
    </source>
</evidence>
<reference evidence="1 2" key="1">
    <citation type="submission" date="2020-08" db="EMBL/GenBank/DDBJ databases">
        <title>Genomic Encyclopedia of Type Strains, Phase IV (KMG-IV): sequencing the most valuable type-strain genomes for metagenomic binning, comparative biology and taxonomic classification.</title>
        <authorList>
            <person name="Goeker M."/>
        </authorList>
    </citation>
    <scope>NUCLEOTIDE SEQUENCE [LARGE SCALE GENOMIC DNA]</scope>
    <source>
        <strain evidence="1 2">DSM 7050</strain>
    </source>
</reference>
<accession>A0ABR6L874</accession>
<organism evidence="1 2">
    <name type="scientific">Aminobacter niigataensis</name>
    <dbReference type="NCBI Taxonomy" id="83265"/>
    <lineage>
        <taxon>Bacteria</taxon>
        <taxon>Pseudomonadati</taxon>
        <taxon>Pseudomonadota</taxon>
        <taxon>Alphaproteobacteria</taxon>
        <taxon>Hyphomicrobiales</taxon>
        <taxon>Phyllobacteriaceae</taxon>
        <taxon>Aminobacter</taxon>
    </lineage>
</organism>
<protein>
    <submittedName>
        <fullName evidence="1">Uncharacterized protein</fullName>
    </submittedName>
</protein>
<dbReference type="EMBL" id="JACHOT010000009">
    <property type="protein sequence ID" value="MBB4653006.1"/>
    <property type="molecule type" value="Genomic_DNA"/>
</dbReference>